<reference evidence="4" key="1">
    <citation type="submission" date="2025-08" db="UniProtKB">
        <authorList>
            <consortium name="RefSeq"/>
        </authorList>
    </citation>
    <scope>IDENTIFICATION</scope>
</reference>
<dbReference type="GeneID" id="107108426"/>
<proteinExistence type="predicted"/>
<name>A0ABM1JSA4_GEKJA</name>
<dbReference type="InterPro" id="IPR050300">
    <property type="entry name" value="GDXG_lipolytic_enzyme"/>
</dbReference>
<dbReference type="RefSeq" id="XP_015264341.1">
    <property type="nucleotide sequence ID" value="XM_015408855.1"/>
</dbReference>
<accession>A0ABM1JSA4</accession>
<dbReference type="PANTHER" id="PTHR48081">
    <property type="entry name" value="AB HYDROLASE SUPERFAMILY PROTEIN C4A8.06C"/>
    <property type="match status" value="1"/>
</dbReference>
<feature type="domain" description="Alpha/beta hydrolase fold-3" evidence="2">
    <location>
        <begin position="226"/>
        <end position="289"/>
    </location>
</feature>
<evidence type="ECO:0000313" key="4">
    <source>
        <dbReference type="RefSeq" id="XP_015264341.1"/>
    </source>
</evidence>
<sequence length="317" mass="35948">MDITGKLVFRDPKLIIKDVAIKGVPVRVYQPKAPQSLRRGIIHIHGGATVAGSIGITLIGYSLSPEHSYPLQFQQCLDVTVHLLEHAEDYEVDPARVIVCGDSFGGLLTAVTCQVVGQRRDLPKPRAQILLYPLLQMVKFNLPSYLQNGRTPILFKRQVLRFGLQYLKRDISITDLILEGAHVSEDMKMKYKKWLSVENIPEEFRKREAKVVTPAPPFRDIYEGFELAASPKLSPLFAEDEVIRQLPETLILTCQYDVLRDEGILYKKRLEENGVPVSWCHLVDGFHAALFLVNNVFFHFPCTKTGMDHVVNFIRGL</sequence>
<evidence type="ECO:0000313" key="3">
    <source>
        <dbReference type="Proteomes" id="UP000694871"/>
    </source>
</evidence>
<gene>
    <name evidence="4" type="primary">LOC107108426</name>
</gene>
<dbReference type="Gene3D" id="3.40.50.1820">
    <property type="entry name" value="alpha/beta hydrolase"/>
    <property type="match status" value="1"/>
</dbReference>
<keyword evidence="3" id="KW-1185">Reference proteome</keyword>
<dbReference type="InterPro" id="IPR013094">
    <property type="entry name" value="AB_hydrolase_3"/>
</dbReference>
<evidence type="ECO:0000256" key="1">
    <source>
        <dbReference type="ARBA" id="ARBA00022801"/>
    </source>
</evidence>
<evidence type="ECO:0000259" key="2">
    <source>
        <dbReference type="Pfam" id="PF07859"/>
    </source>
</evidence>
<dbReference type="Pfam" id="PF07859">
    <property type="entry name" value="Abhydrolase_3"/>
    <property type="match status" value="2"/>
</dbReference>
<organism evidence="3 4">
    <name type="scientific">Gekko japonicus</name>
    <name type="common">Schlegel's Japanese gecko</name>
    <dbReference type="NCBI Taxonomy" id="146911"/>
    <lineage>
        <taxon>Eukaryota</taxon>
        <taxon>Metazoa</taxon>
        <taxon>Chordata</taxon>
        <taxon>Craniata</taxon>
        <taxon>Vertebrata</taxon>
        <taxon>Euteleostomi</taxon>
        <taxon>Lepidosauria</taxon>
        <taxon>Squamata</taxon>
        <taxon>Bifurcata</taxon>
        <taxon>Gekkota</taxon>
        <taxon>Gekkonidae</taxon>
        <taxon>Gekkoninae</taxon>
        <taxon>Gekko</taxon>
    </lineage>
</organism>
<protein>
    <submittedName>
        <fullName evidence="4">Arylacetamide deacetylase-like 3</fullName>
    </submittedName>
</protein>
<dbReference type="InterPro" id="IPR029058">
    <property type="entry name" value="AB_hydrolase_fold"/>
</dbReference>
<dbReference type="PANTHER" id="PTHR48081:SF32">
    <property type="entry name" value="ALPHA_BETA HYDROLASE FOLD-3 DOMAIN-CONTAINING PROTEIN"/>
    <property type="match status" value="1"/>
</dbReference>
<dbReference type="Proteomes" id="UP000694871">
    <property type="component" value="Unplaced"/>
</dbReference>
<feature type="domain" description="Alpha/beta hydrolase fold-3" evidence="2">
    <location>
        <begin position="57"/>
        <end position="173"/>
    </location>
</feature>
<dbReference type="SUPFAM" id="SSF53474">
    <property type="entry name" value="alpha/beta-Hydrolases"/>
    <property type="match status" value="1"/>
</dbReference>
<keyword evidence="1" id="KW-0378">Hydrolase</keyword>